<evidence type="ECO:0000313" key="3">
    <source>
        <dbReference type="Proteomes" id="UP000265520"/>
    </source>
</evidence>
<organism evidence="2 3">
    <name type="scientific">Trifolium medium</name>
    <dbReference type="NCBI Taxonomy" id="97028"/>
    <lineage>
        <taxon>Eukaryota</taxon>
        <taxon>Viridiplantae</taxon>
        <taxon>Streptophyta</taxon>
        <taxon>Embryophyta</taxon>
        <taxon>Tracheophyta</taxon>
        <taxon>Spermatophyta</taxon>
        <taxon>Magnoliopsida</taxon>
        <taxon>eudicotyledons</taxon>
        <taxon>Gunneridae</taxon>
        <taxon>Pentapetalae</taxon>
        <taxon>rosids</taxon>
        <taxon>fabids</taxon>
        <taxon>Fabales</taxon>
        <taxon>Fabaceae</taxon>
        <taxon>Papilionoideae</taxon>
        <taxon>50 kb inversion clade</taxon>
        <taxon>NPAAA clade</taxon>
        <taxon>Hologalegina</taxon>
        <taxon>IRL clade</taxon>
        <taxon>Trifolieae</taxon>
        <taxon>Trifolium</taxon>
    </lineage>
</organism>
<dbReference type="EMBL" id="LXQA010418203">
    <property type="protein sequence ID" value="MCI50553.1"/>
    <property type="molecule type" value="Genomic_DNA"/>
</dbReference>
<dbReference type="Proteomes" id="UP000265520">
    <property type="component" value="Unassembled WGS sequence"/>
</dbReference>
<name>A0A392SNV7_9FABA</name>
<proteinExistence type="predicted"/>
<protein>
    <submittedName>
        <fullName evidence="2">RNA-binding protein</fullName>
    </submittedName>
</protein>
<evidence type="ECO:0000313" key="2">
    <source>
        <dbReference type="EMBL" id="MCI50553.1"/>
    </source>
</evidence>
<comment type="caution">
    <text evidence="2">The sequence shown here is derived from an EMBL/GenBank/DDBJ whole genome shotgun (WGS) entry which is preliminary data.</text>
</comment>
<feature type="region of interest" description="Disordered" evidence="1">
    <location>
        <begin position="1"/>
        <end position="32"/>
    </location>
</feature>
<dbReference type="AlphaFoldDB" id="A0A392SNV7"/>
<evidence type="ECO:0000256" key="1">
    <source>
        <dbReference type="SAM" id="MobiDB-lite"/>
    </source>
</evidence>
<reference evidence="2 3" key="1">
    <citation type="journal article" date="2018" name="Front. Plant Sci.">
        <title>Red Clover (Trifolium pratense) and Zigzag Clover (T. medium) - A Picture of Genomic Similarities and Differences.</title>
        <authorList>
            <person name="Dluhosova J."/>
            <person name="Istvanek J."/>
            <person name="Nedelnik J."/>
            <person name="Repkova J."/>
        </authorList>
    </citation>
    <scope>NUCLEOTIDE SEQUENCE [LARGE SCALE GENOMIC DNA]</scope>
    <source>
        <strain evidence="3">cv. 10/8</strain>
        <tissue evidence="2">Leaf</tissue>
    </source>
</reference>
<sequence length="32" mass="3524">VEGAQDASAMSVPTMEQREELYDPLAMPDVDK</sequence>
<accession>A0A392SNV7</accession>
<feature type="non-terminal residue" evidence="2">
    <location>
        <position position="1"/>
    </location>
</feature>
<keyword evidence="3" id="KW-1185">Reference proteome</keyword>